<accession>A0A0D9XT47</accession>
<keyword evidence="2" id="KW-0723">Serine/threonine-protein kinase</keyword>
<keyword evidence="7 13" id="KW-0547">Nucleotide-binding</keyword>
<evidence type="ECO:0000256" key="1">
    <source>
        <dbReference type="ARBA" id="ARBA00004479"/>
    </source>
</evidence>
<dbReference type="SUPFAM" id="SSF56112">
    <property type="entry name" value="Protein kinase-like (PK-like)"/>
    <property type="match status" value="1"/>
</dbReference>
<dbReference type="SMART" id="SM00179">
    <property type="entry name" value="EGF_CA"/>
    <property type="match status" value="1"/>
</dbReference>
<dbReference type="PROSITE" id="PS00107">
    <property type="entry name" value="PROTEIN_KINASE_ATP"/>
    <property type="match status" value="1"/>
</dbReference>
<dbReference type="InterPro" id="IPR017441">
    <property type="entry name" value="Protein_kinase_ATP_BS"/>
</dbReference>
<dbReference type="InterPro" id="IPR000152">
    <property type="entry name" value="EGF-type_Asp/Asn_hydroxyl_site"/>
</dbReference>
<dbReference type="PANTHER" id="PTHR27005:SF468">
    <property type="entry name" value="OS01G0310500 PROTEIN"/>
    <property type="match status" value="1"/>
</dbReference>
<keyword evidence="14" id="KW-0472">Membrane</keyword>
<reference evidence="17" key="3">
    <citation type="submission" date="2015-04" db="UniProtKB">
        <authorList>
            <consortium name="EnsemblPlants"/>
        </authorList>
    </citation>
    <scope>IDENTIFICATION</scope>
</reference>
<feature type="transmembrane region" description="Helical" evidence="14">
    <location>
        <begin position="463"/>
        <end position="480"/>
    </location>
</feature>
<dbReference type="FunFam" id="3.30.200.20:FF:000337">
    <property type="entry name" value="Wall-associated receptor kinase 3"/>
    <property type="match status" value="1"/>
</dbReference>
<dbReference type="GO" id="GO:0030247">
    <property type="term" value="F:polysaccharide binding"/>
    <property type="evidence" value="ECO:0007669"/>
    <property type="project" value="InterPro"/>
</dbReference>
<evidence type="ECO:0000256" key="3">
    <source>
        <dbReference type="ARBA" id="ARBA00022536"/>
    </source>
</evidence>
<dbReference type="PROSITE" id="PS01187">
    <property type="entry name" value="EGF_CA"/>
    <property type="match status" value="1"/>
</dbReference>
<dbReference type="CDD" id="cd00054">
    <property type="entry name" value="EGF_CA"/>
    <property type="match status" value="1"/>
</dbReference>
<dbReference type="SUPFAM" id="SSF57184">
    <property type="entry name" value="Growth factor receptor domain"/>
    <property type="match status" value="1"/>
</dbReference>
<dbReference type="EnsemblPlants" id="LPERR11G13440.1">
    <property type="protein sequence ID" value="LPERR11G13440.1"/>
    <property type="gene ID" value="LPERR11G13440"/>
</dbReference>
<feature type="binding site" evidence="13">
    <location>
        <position position="547"/>
    </location>
    <ligand>
        <name>ATP</name>
        <dbReference type="ChEBI" id="CHEBI:30616"/>
    </ligand>
</feature>
<evidence type="ECO:0000256" key="4">
    <source>
        <dbReference type="ARBA" id="ARBA00022679"/>
    </source>
</evidence>
<keyword evidence="4" id="KW-0808">Transferase</keyword>
<evidence type="ECO:0000313" key="17">
    <source>
        <dbReference type="EnsemblPlants" id="LPERR11G13440.1"/>
    </source>
</evidence>
<dbReference type="STRING" id="77586.A0A0D9XT47"/>
<dbReference type="InterPro" id="IPR000719">
    <property type="entry name" value="Prot_kinase_dom"/>
</dbReference>
<dbReference type="PROSITE" id="PS00108">
    <property type="entry name" value="PROTEIN_KINASE_ST"/>
    <property type="match status" value="1"/>
</dbReference>
<dbReference type="Pfam" id="PF13947">
    <property type="entry name" value="GUB_WAK_bind"/>
    <property type="match status" value="1"/>
</dbReference>
<dbReference type="Gramene" id="LPERR11G13440.1">
    <property type="protein sequence ID" value="LPERR11G13440.1"/>
    <property type="gene ID" value="LPERR11G13440"/>
</dbReference>
<evidence type="ECO:0000256" key="6">
    <source>
        <dbReference type="ARBA" id="ARBA00022737"/>
    </source>
</evidence>
<evidence type="ECO:0000256" key="12">
    <source>
        <dbReference type="PROSITE-ProRule" id="PRU00076"/>
    </source>
</evidence>
<dbReference type="SMART" id="SM00220">
    <property type="entry name" value="S_TKc"/>
    <property type="match status" value="1"/>
</dbReference>
<dbReference type="GO" id="GO:0004674">
    <property type="term" value="F:protein serine/threonine kinase activity"/>
    <property type="evidence" value="ECO:0007669"/>
    <property type="project" value="UniProtKB-KW"/>
</dbReference>
<keyword evidence="3 12" id="KW-0245">EGF-like domain</keyword>
<evidence type="ECO:0000259" key="16">
    <source>
        <dbReference type="PROSITE" id="PS50026"/>
    </source>
</evidence>
<protein>
    <recommendedName>
        <fullName evidence="19">Protein kinase domain-containing protein</fullName>
    </recommendedName>
</protein>
<evidence type="ECO:0000259" key="15">
    <source>
        <dbReference type="PROSITE" id="PS50011"/>
    </source>
</evidence>
<comment type="subcellular location">
    <subcellularLocation>
        <location evidence="1">Membrane</location>
        <topology evidence="1">Single-pass type I membrane protein</topology>
    </subcellularLocation>
</comment>
<dbReference type="InterPro" id="IPR025287">
    <property type="entry name" value="WAK_GUB"/>
</dbReference>
<evidence type="ECO:0000313" key="18">
    <source>
        <dbReference type="Proteomes" id="UP000032180"/>
    </source>
</evidence>
<dbReference type="InterPro" id="IPR018097">
    <property type="entry name" value="EGF_Ca-bd_CS"/>
</dbReference>
<dbReference type="InterPro" id="IPR011009">
    <property type="entry name" value="Kinase-like_dom_sf"/>
</dbReference>
<dbReference type="Pfam" id="PF07714">
    <property type="entry name" value="PK_Tyr_Ser-Thr"/>
    <property type="match status" value="1"/>
</dbReference>
<dbReference type="InterPro" id="IPR008271">
    <property type="entry name" value="Ser/Thr_kinase_AS"/>
</dbReference>
<evidence type="ECO:0000256" key="13">
    <source>
        <dbReference type="PROSITE-ProRule" id="PRU10141"/>
    </source>
</evidence>
<dbReference type="PANTHER" id="PTHR27005">
    <property type="entry name" value="WALL-ASSOCIATED RECEPTOR KINASE-LIKE 21"/>
    <property type="match status" value="1"/>
</dbReference>
<dbReference type="InterPro" id="IPR000742">
    <property type="entry name" value="EGF"/>
</dbReference>
<dbReference type="InterPro" id="IPR045274">
    <property type="entry name" value="WAK-like"/>
</dbReference>
<comment type="caution">
    <text evidence="12">Lacks conserved residue(s) required for the propagation of feature annotation.</text>
</comment>
<dbReference type="GO" id="GO:0005886">
    <property type="term" value="C:plasma membrane"/>
    <property type="evidence" value="ECO:0007669"/>
    <property type="project" value="TreeGrafter"/>
</dbReference>
<evidence type="ECO:0000256" key="9">
    <source>
        <dbReference type="ARBA" id="ARBA00022840"/>
    </source>
</evidence>
<dbReference type="HOGENOM" id="CLU_000288_43_5_1"/>
<evidence type="ECO:0000256" key="8">
    <source>
        <dbReference type="ARBA" id="ARBA00022777"/>
    </source>
</evidence>
<evidence type="ECO:0008006" key="19">
    <source>
        <dbReference type="Google" id="ProtNLM"/>
    </source>
</evidence>
<keyword evidence="5" id="KW-0732">Signal</keyword>
<dbReference type="Gene3D" id="3.30.200.20">
    <property type="entry name" value="Phosphorylase Kinase, domain 1"/>
    <property type="match status" value="1"/>
</dbReference>
<dbReference type="GO" id="GO:0005524">
    <property type="term" value="F:ATP binding"/>
    <property type="evidence" value="ECO:0007669"/>
    <property type="project" value="UniProtKB-UniRule"/>
</dbReference>
<dbReference type="InterPro" id="IPR001881">
    <property type="entry name" value="EGF-like_Ca-bd_dom"/>
</dbReference>
<keyword evidence="9 13" id="KW-0067">ATP-binding</keyword>
<evidence type="ECO:0000256" key="2">
    <source>
        <dbReference type="ARBA" id="ARBA00022527"/>
    </source>
</evidence>
<dbReference type="GO" id="GO:0005509">
    <property type="term" value="F:calcium ion binding"/>
    <property type="evidence" value="ECO:0007669"/>
    <property type="project" value="InterPro"/>
</dbReference>
<dbReference type="InterPro" id="IPR009030">
    <property type="entry name" value="Growth_fac_rcpt_cys_sf"/>
</dbReference>
<keyword evidence="18" id="KW-1185">Reference proteome</keyword>
<dbReference type="AlphaFoldDB" id="A0A0D9XT47"/>
<feature type="domain" description="EGF-like" evidence="16">
    <location>
        <begin position="353"/>
        <end position="396"/>
    </location>
</feature>
<keyword evidence="8" id="KW-0418">Kinase</keyword>
<organism evidence="17 18">
    <name type="scientific">Leersia perrieri</name>
    <dbReference type="NCBI Taxonomy" id="77586"/>
    <lineage>
        <taxon>Eukaryota</taxon>
        <taxon>Viridiplantae</taxon>
        <taxon>Streptophyta</taxon>
        <taxon>Embryophyta</taxon>
        <taxon>Tracheophyta</taxon>
        <taxon>Spermatophyta</taxon>
        <taxon>Magnoliopsida</taxon>
        <taxon>Liliopsida</taxon>
        <taxon>Poales</taxon>
        <taxon>Poaceae</taxon>
        <taxon>BOP clade</taxon>
        <taxon>Oryzoideae</taxon>
        <taxon>Oryzeae</taxon>
        <taxon>Oryzinae</taxon>
        <taxon>Leersia</taxon>
    </lineage>
</organism>
<reference evidence="18" key="2">
    <citation type="submission" date="2013-12" db="EMBL/GenBank/DDBJ databases">
        <authorList>
            <person name="Yu Y."/>
            <person name="Lee S."/>
            <person name="de Baynast K."/>
            <person name="Wissotski M."/>
            <person name="Liu L."/>
            <person name="Talag J."/>
            <person name="Goicoechea J."/>
            <person name="Angelova A."/>
            <person name="Jetty R."/>
            <person name="Kudrna D."/>
            <person name="Golser W."/>
            <person name="Rivera L."/>
            <person name="Zhang J."/>
            <person name="Wing R."/>
        </authorList>
    </citation>
    <scope>NUCLEOTIDE SEQUENCE</scope>
</reference>
<dbReference type="InterPro" id="IPR001245">
    <property type="entry name" value="Ser-Thr/Tyr_kinase_cat_dom"/>
</dbReference>
<evidence type="ECO:0000256" key="10">
    <source>
        <dbReference type="ARBA" id="ARBA00023157"/>
    </source>
</evidence>
<feature type="domain" description="Protein kinase" evidence="15">
    <location>
        <begin position="519"/>
        <end position="808"/>
    </location>
</feature>
<keyword evidence="14" id="KW-0812">Transmembrane</keyword>
<dbReference type="PROSITE" id="PS00010">
    <property type="entry name" value="ASX_HYDROXYL"/>
    <property type="match status" value="1"/>
</dbReference>
<keyword evidence="6" id="KW-0677">Repeat</keyword>
<dbReference type="GO" id="GO:0007166">
    <property type="term" value="P:cell surface receptor signaling pathway"/>
    <property type="evidence" value="ECO:0007669"/>
    <property type="project" value="InterPro"/>
</dbReference>
<dbReference type="FunFam" id="1.10.510.10:FF:000606">
    <property type="entry name" value="Wall-associated receptor kinase 3"/>
    <property type="match status" value="1"/>
</dbReference>
<dbReference type="Gene3D" id="2.10.25.10">
    <property type="entry name" value="Laminin"/>
    <property type="match status" value="1"/>
</dbReference>
<evidence type="ECO:0000256" key="5">
    <source>
        <dbReference type="ARBA" id="ARBA00022729"/>
    </source>
</evidence>
<dbReference type="PROSITE" id="PS50026">
    <property type="entry name" value="EGF_3"/>
    <property type="match status" value="1"/>
</dbReference>
<name>A0A0D9XT47_9ORYZ</name>
<dbReference type="Proteomes" id="UP000032180">
    <property type="component" value="Chromosome 11"/>
</dbReference>
<dbReference type="Gene3D" id="1.10.510.10">
    <property type="entry name" value="Transferase(Phosphotransferase) domain 1"/>
    <property type="match status" value="1"/>
</dbReference>
<keyword evidence="10" id="KW-1015">Disulfide bond</keyword>
<dbReference type="eggNOG" id="ENOG502QQPF">
    <property type="taxonomic scope" value="Eukaryota"/>
</dbReference>
<evidence type="ECO:0000256" key="11">
    <source>
        <dbReference type="ARBA" id="ARBA00023180"/>
    </source>
</evidence>
<proteinExistence type="predicted"/>
<sequence>MELISWKKPVYDNGYHLTINFRLAYMIDNSGKALFDKELSAEDDIDVLEDIGKLAVMCIRELVDETNNGASMAMPLQDRLSASSSSNIIVIIIACMVVPMAAGGASPPNCQHKCGGVPIPYPFGIGDGCSFPGYGNEFQITCNNNSLVGRPPRPYLFGKHEIMDVAVEAAEIRIYEPVSYICFKSINQLSAENLWEFDSSSSPLLISPKKNKFVGLGCYTDAMLSGREDETYYTTCASYCPSENQLQVGEGRQCTGLGCCETPYITTNLSYMYFYFFENDNETRNPAWKYSPCSYAFMADISWYVMDSKISREDVIGNMTFVRRIGKQGVPLVLDWAIRDNGTCLTPSISNKNGKEHGNTCVSVHSYCLNTTNGPGYICKCSEGYAGNPYVSDGCQNVNECDPSIYNGNYPCIGGTCQDIEGGYRCKCNFGRRKDGKDGHTCNLVLPKQAIVAIGNSIRINPAFATICAISILAILLIFLHMKREKRKLQYAFDKNGGQLLKNIGIRIFTKKEMDKITNNYDTKIGEGNFGRVYMGTTDDKQKVAVKCPRPDTKHNTETETVNENRPSDFANEITVQFRINHKNVVRLLGCCLETNAPQLVYEFIPKGSLEKVLHGESNGSNLAKDPLPLQVRLEIAIQSAEALNYMHSSANQKILHGDVKPGNILLDDNFMPKVSDFGISRLLPIGKKHTSLVIGDPNYIDPEYMETGLLTQKSDVYGFGIVLLELITRKAPRYDDHKRLTIVFVKTYMTEKKAREMFDEEITTSTEAINCLDMISGIAVECLQQGVDERPTMKEVLERLRSAKEVMQGQR</sequence>
<dbReference type="PROSITE" id="PS50011">
    <property type="entry name" value="PROTEIN_KINASE_DOM"/>
    <property type="match status" value="1"/>
</dbReference>
<evidence type="ECO:0000256" key="7">
    <source>
        <dbReference type="ARBA" id="ARBA00022741"/>
    </source>
</evidence>
<keyword evidence="11" id="KW-0325">Glycoprotein</keyword>
<dbReference type="SMART" id="SM00181">
    <property type="entry name" value="EGF"/>
    <property type="match status" value="2"/>
</dbReference>
<evidence type="ECO:0000256" key="14">
    <source>
        <dbReference type="SAM" id="Phobius"/>
    </source>
</evidence>
<keyword evidence="14" id="KW-1133">Transmembrane helix</keyword>
<reference evidence="17 18" key="1">
    <citation type="submission" date="2012-08" db="EMBL/GenBank/DDBJ databases">
        <title>Oryza genome evolution.</title>
        <authorList>
            <person name="Wing R.A."/>
        </authorList>
    </citation>
    <scope>NUCLEOTIDE SEQUENCE</scope>
</reference>